<protein>
    <submittedName>
        <fullName evidence="8">Glutathione reductase</fullName>
    </submittedName>
</protein>
<organism evidence="8 9">
    <name type="scientific">Xylocopilactobacillus apis</name>
    <dbReference type="NCBI Taxonomy" id="2932183"/>
    <lineage>
        <taxon>Bacteria</taxon>
        <taxon>Bacillati</taxon>
        <taxon>Bacillota</taxon>
        <taxon>Bacilli</taxon>
        <taxon>Lactobacillales</taxon>
        <taxon>Lactobacillaceae</taxon>
        <taxon>Xylocopilactobacillus</taxon>
    </lineage>
</organism>
<dbReference type="EMBL" id="AP026801">
    <property type="protein sequence ID" value="BDR56692.1"/>
    <property type="molecule type" value="Genomic_DNA"/>
</dbReference>
<dbReference type="PIRSF" id="PIRSF000350">
    <property type="entry name" value="Mercury_reductase_MerA"/>
    <property type="match status" value="1"/>
</dbReference>
<keyword evidence="4" id="KW-0547">Nucleotide-binding</keyword>
<feature type="disulfide bond" description="Redox-active" evidence="5">
    <location>
        <begin position="40"/>
        <end position="45"/>
    </location>
</feature>
<keyword evidence="9" id="KW-1185">Reference proteome</keyword>
<reference evidence="8 9" key="1">
    <citation type="journal article" date="2023" name="Microbiol. Spectr.">
        <title>Symbiosis of Carpenter Bees with Uncharacterized Lactic Acid Bacteria Showing NAD Auxotrophy.</title>
        <authorList>
            <person name="Kawasaki S."/>
            <person name="Ozawa K."/>
            <person name="Mori T."/>
            <person name="Yamamoto A."/>
            <person name="Ito M."/>
            <person name="Ohkuma M."/>
            <person name="Sakamoto M."/>
            <person name="Matsutani M."/>
        </authorList>
    </citation>
    <scope>NUCLEOTIDE SEQUENCE [LARGE SCALE GENOMIC DNA]</scope>
    <source>
        <strain evidence="8 9">KimC2</strain>
    </source>
</reference>
<dbReference type="PRINTS" id="PR00411">
    <property type="entry name" value="PNDRDTASEI"/>
</dbReference>
<dbReference type="Pfam" id="PF07992">
    <property type="entry name" value="Pyr_redox_2"/>
    <property type="match status" value="1"/>
</dbReference>
<evidence type="ECO:0000256" key="4">
    <source>
        <dbReference type="PIRSR" id="PIRSR000350-3"/>
    </source>
</evidence>
<evidence type="ECO:0000256" key="5">
    <source>
        <dbReference type="PIRSR" id="PIRSR000350-4"/>
    </source>
</evidence>
<dbReference type="InterPro" id="IPR036188">
    <property type="entry name" value="FAD/NAD-bd_sf"/>
</dbReference>
<dbReference type="InterPro" id="IPR001100">
    <property type="entry name" value="Pyr_nuc-diS_OxRdtase"/>
</dbReference>
<accession>A0AAU9CRW6</accession>
<dbReference type="SUPFAM" id="SSF51905">
    <property type="entry name" value="FAD/NAD(P)-binding domain"/>
    <property type="match status" value="1"/>
</dbReference>
<dbReference type="GO" id="GO:0016491">
    <property type="term" value="F:oxidoreductase activity"/>
    <property type="evidence" value="ECO:0007669"/>
    <property type="project" value="InterPro"/>
</dbReference>
<keyword evidence="3 4" id="KW-0274">FAD</keyword>
<keyword evidence="4" id="KW-0520">NAD</keyword>
<evidence type="ECO:0000259" key="7">
    <source>
        <dbReference type="Pfam" id="PF07992"/>
    </source>
</evidence>
<dbReference type="SUPFAM" id="SSF55424">
    <property type="entry name" value="FAD/NAD-linked reductases, dimerisation (C-terminal) domain"/>
    <property type="match status" value="1"/>
</dbReference>
<dbReference type="Pfam" id="PF02852">
    <property type="entry name" value="Pyr_redox_dim"/>
    <property type="match status" value="1"/>
</dbReference>
<evidence type="ECO:0000259" key="6">
    <source>
        <dbReference type="Pfam" id="PF02852"/>
    </source>
</evidence>
<evidence type="ECO:0000256" key="3">
    <source>
        <dbReference type="ARBA" id="ARBA00022827"/>
    </source>
</evidence>
<feature type="binding site" evidence="4">
    <location>
        <position position="296"/>
    </location>
    <ligand>
        <name>FAD</name>
        <dbReference type="ChEBI" id="CHEBI:57692"/>
    </ligand>
</feature>
<dbReference type="PANTHER" id="PTHR43014">
    <property type="entry name" value="MERCURIC REDUCTASE"/>
    <property type="match status" value="1"/>
</dbReference>
<dbReference type="InterPro" id="IPR004099">
    <property type="entry name" value="Pyr_nucl-diS_OxRdtase_dimer"/>
</dbReference>
<gene>
    <name evidence="8" type="ORF">KIMC2_12540</name>
</gene>
<comment type="cofactor">
    <cofactor evidence="4">
        <name>FAD</name>
        <dbReference type="ChEBI" id="CHEBI:57692"/>
    </cofactor>
    <text evidence="4">Binds 1 FAD per subunit.</text>
</comment>
<feature type="binding site" evidence="4">
    <location>
        <position position="49"/>
    </location>
    <ligand>
        <name>FAD</name>
        <dbReference type="ChEBI" id="CHEBI:57692"/>
    </ligand>
</feature>
<feature type="domain" description="FAD/NAD(P)-binding" evidence="7">
    <location>
        <begin position="5"/>
        <end position="313"/>
    </location>
</feature>
<evidence type="ECO:0000256" key="1">
    <source>
        <dbReference type="ARBA" id="ARBA00007532"/>
    </source>
</evidence>
<dbReference type="Gene3D" id="3.50.50.60">
    <property type="entry name" value="FAD/NAD(P)-binding domain"/>
    <property type="match status" value="2"/>
</dbReference>
<comment type="similarity">
    <text evidence="1">Belongs to the class-I pyridine nucleotide-disulfide oxidoreductase family.</text>
</comment>
<keyword evidence="2" id="KW-0285">Flavoprotein</keyword>
<dbReference type="Gene3D" id="3.30.390.30">
    <property type="match status" value="1"/>
</dbReference>
<evidence type="ECO:0000313" key="8">
    <source>
        <dbReference type="EMBL" id="BDR56692.1"/>
    </source>
</evidence>
<feature type="binding site" evidence="4">
    <location>
        <begin position="170"/>
        <end position="177"/>
    </location>
    <ligand>
        <name>NAD(+)</name>
        <dbReference type="ChEBI" id="CHEBI:57540"/>
    </ligand>
</feature>
<dbReference type="Proteomes" id="UP001321804">
    <property type="component" value="Chromosome"/>
</dbReference>
<name>A0AAU9CRW6_9LACO</name>
<proteinExistence type="inferred from homology"/>
<feature type="binding site" evidence="4">
    <location>
        <position position="256"/>
    </location>
    <ligand>
        <name>NAD(+)</name>
        <dbReference type="ChEBI" id="CHEBI:57540"/>
    </ligand>
</feature>
<feature type="domain" description="Pyridine nucleotide-disulphide oxidoreductase dimerisation" evidence="6">
    <location>
        <begin position="334"/>
        <end position="433"/>
    </location>
</feature>
<dbReference type="PRINTS" id="PR00368">
    <property type="entry name" value="FADPNR"/>
</dbReference>
<sequence>MKKIDTLVIGSGPGGLAAAEKLAANQTVVVCENDLWGGTCPNRGCDPKKMLYSAVELAEQTKRFEENGLKGEVKIDWPTLMEFKESYTSKIPAQMQSSLKNSHIQTVQGTAQFQTNGLIKINDDFYDPKNIIIATGQKTRTLTIPGSEYLHNSSDFLSLKQMPKRIVVLGAGYIALELSNIARTAGANVDIIQHNDQPLKAFPKKLVGDLVRVMEETGINFHFNEEIKSVKRVEESFEVTTNTEVIRADWVLNATGRIPNIEELNLNNVDIETDSHGIVVNENLETSRANVYAIGDCAAKKLPKLTPVAEFEGNYAAERILGLNSAKPIRYPVIPSVVYSTLKLAQVGFDSLNSKIDYKITTTDVTHWYNYNLTKEPVAKIMTVIDPNTDRLAAGAILSSSADDMINQFVLLINQKISPVEVARTIFAYPSRSADLNYLV</sequence>
<dbReference type="GO" id="GO:0000166">
    <property type="term" value="F:nucleotide binding"/>
    <property type="evidence" value="ECO:0007669"/>
    <property type="project" value="UniProtKB-KW"/>
</dbReference>
<dbReference type="PANTHER" id="PTHR43014:SF5">
    <property type="entry name" value="GLUTATHIONE REDUCTASE (NADPH)"/>
    <property type="match status" value="1"/>
</dbReference>
<dbReference type="KEGG" id="xak:KIMC2_12540"/>
<dbReference type="AlphaFoldDB" id="A0AAU9CRW6"/>
<evidence type="ECO:0000313" key="9">
    <source>
        <dbReference type="Proteomes" id="UP001321804"/>
    </source>
</evidence>
<dbReference type="InterPro" id="IPR023753">
    <property type="entry name" value="FAD/NAD-binding_dom"/>
</dbReference>
<dbReference type="RefSeq" id="WP_317695053.1">
    <property type="nucleotide sequence ID" value="NZ_AP026801.1"/>
</dbReference>
<evidence type="ECO:0000256" key="2">
    <source>
        <dbReference type="ARBA" id="ARBA00022630"/>
    </source>
</evidence>
<dbReference type="InterPro" id="IPR016156">
    <property type="entry name" value="FAD/NAD-linked_Rdtase_dimer_sf"/>
</dbReference>